<dbReference type="InParanoid" id="A0A409X0P8"/>
<evidence type="ECO:0000313" key="3">
    <source>
        <dbReference type="Proteomes" id="UP000283269"/>
    </source>
</evidence>
<feature type="compositionally biased region" description="Basic and acidic residues" evidence="1">
    <location>
        <begin position="132"/>
        <end position="151"/>
    </location>
</feature>
<accession>A0A409X0P8</accession>
<evidence type="ECO:0000256" key="1">
    <source>
        <dbReference type="SAM" id="MobiDB-lite"/>
    </source>
</evidence>
<comment type="caution">
    <text evidence="2">The sequence shown here is derived from an EMBL/GenBank/DDBJ whole genome shotgun (WGS) entry which is preliminary data.</text>
</comment>
<feature type="compositionally biased region" description="Basic and acidic residues" evidence="1">
    <location>
        <begin position="62"/>
        <end position="80"/>
    </location>
</feature>
<dbReference type="AlphaFoldDB" id="A0A409X0P8"/>
<dbReference type="Proteomes" id="UP000283269">
    <property type="component" value="Unassembled WGS sequence"/>
</dbReference>
<sequence>MPRSSVTSSYAASSSSTSSSSASSSSASPSSASSSTATPCSAPVYASESFILGSTCSPSAKSDPHVLSREEEEELFGRDEPQEDVPEDNTRAKDGLSDQEIPDGSLGGFKTNSAAQLSAEISSTVPLMESPKPNRVEEDREPTKAPARDEVLPESSTSKITETSKKASKKSAGKRKHRDSESVEPQTARSKAKRVRSQAPPKQQPNGEPIYVWQESYIDPRSFVVGPSYHPQPLAEVPALKPQVEPAVLTTQRNEADKGFRDYRPLPRRVMQLRPMPASVLISPICREDWQQQADAVEAKAQEEFR</sequence>
<feature type="compositionally biased region" description="Basic residues" evidence="1">
    <location>
        <begin position="166"/>
        <end position="177"/>
    </location>
</feature>
<organism evidence="2 3">
    <name type="scientific">Psilocybe cyanescens</name>
    <dbReference type="NCBI Taxonomy" id="93625"/>
    <lineage>
        <taxon>Eukaryota</taxon>
        <taxon>Fungi</taxon>
        <taxon>Dikarya</taxon>
        <taxon>Basidiomycota</taxon>
        <taxon>Agaricomycotina</taxon>
        <taxon>Agaricomycetes</taxon>
        <taxon>Agaricomycetidae</taxon>
        <taxon>Agaricales</taxon>
        <taxon>Agaricineae</taxon>
        <taxon>Strophariaceae</taxon>
        <taxon>Psilocybe</taxon>
    </lineage>
</organism>
<evidence type="ECO:0000313" key="2">
    <source>
        <dbReference type="EMBL" id="PPQ84355.1"/>
    </source>
</evidence>
<feature type="compositionally biased region" description="Polar residues" evidence="1">
    <location>
        <begin position="110"/>
        <end position="125"/>
    </location>
</feature>
<protein>
    <submittedName>
        <fullName evidence="2">Uncharacterized protein</fullName>
    </submittedName>
</protein>
<dbReference type="EMBL" id="NHYD01002888">
    <property type="protein sequence ID" value="PPQ84355.1"/>
    <property type="molecule type" value="Genomic_DNA"/>
</dbReference>
<feature type="region of interest" description="Disordered" evidence="1">
    <location>
        <begin position="54"/>
        <end position="211"/>
    </location>
</feature>
<proteinExistence type="predicted"/>
<feature type="region of interest" description="Disordered" evidence="1">
    <location>
        <begin position="1"/>
        <end position="40"/>
    </location>
</feature>
<name>A0A409X0P8_PSICY</name>
<keyword evidence="3" id="KW-1185">Reference proteome</keyword>
<reference evidence="2 3" key="1">
    <citation type="journal article" date="2018" name="Evol. Lett.">
        <title>Horizontal gene cluster transfer increased hallucinogenic mushroom diversity.</title>
        <authorList>
            <person name="Reynolds H.T."/>
            <person name="Vijayakumar V."/>
            <person name="Gluck-Thaler E."/>
            <person name="Korotkin H.B."/>
            <person name="Matheny P.B."/>
            <person name="Slot J.C."/>
        </authorList>
    </citation>
    <scope>NUCLEOTIDE SEQUENCE [LARGE SCALE GENOMIC DNA]</scope>
    <source>
        <strain evidence="2 3">2631</strain>
    </source>
</reference>
<gene>
    <name evidence="2" type="ORF">CVT25_013249</name>
</gene>